<dbReference type="AlphaFoldDB" id="A0A376WVZ9"/>
<evidence type="ECO:0000313" key="2">
    <source>
        <dbReference type="Proteomes" id="UP000254503"/>
    </source>
</evidence>
<name>A0A376WVZ9_ECOLX</name>
<protein>
    <submittedName>
        <fullName evidence="1">Uncharacterized protein</fullName>
    </submittedName>
</protein>
<organism evidence="1 2">
    <name type="scientific">Escherichia coli</name>
    <dbReference type="NCBI Taxonomy" id="562"/>
    <lineage>
        <taxon>Bacteria</taxon>
        <taxon>Pseudomonadati</taxon>
        <taxon>Pseudomonadota</taxon>
        <taxon>Gammaproteobacteria</taxon>
        <taxon>Enterobacterales</taxon>
        <taxon>Enterobacteriaceae</taxon>
        <taxon>Escherichia</taxon>
    </lineage>
</organism>
<dbReference type="Proteomes" id="UP000254503">
    <property type="component" value="Unassembled WGS sequence"/>
</dbReference>
<accession>A0A376WVZ9</accession>
<proteinExistence type="predicted"/>
<sequence length="81" mass="8962">MIRTVENPFYLAHIWRQVKSGLRPVLVFALRTERCKTANGQNGQIFIQFGPGGPDISTGGQLLNESALVDVVTHAQHAFNE</sequence>
<evidence type="ECO:0000313" key="1">
    <source>
        <dbReference type="EMBL" id="STJ53551.1"/>
    </source>
</evidence>
<gene>
    <name evidence="1" type="ORF">NCTC9045_01397</name>
</gene>
<reference evidence="1 2" key="1">
    <citation type="submission" date="2018-06" db="EMBL/GenBank/DDBJ databases">
        <authorList>
            <consortium name="Pathogen Informatics"/>
            <person name="Doyle S."/>
        </authorList>
    </citation>
    <scope>NUCLEOTIDE SEQUENCE [LARGE SCALE GENOMIC DNA]</scope>
    <source>
        <strain evidence="1 2">NCTC9045</strain>
    </source>
</reference>
<dbReference type="EMBL" id="UGDD01000002">
    <property type="protein sequence ID" value="STJ53551.1"/>
    <property type="molecule type" value="Genomic_DNA"/>
</dbReference>